<dbReference type="OrthoDB" id="1938254at2"/>
<organism evidence="1 2">
    <name type="scientific">Marvinbryantia formatexigens DSM 14469</name>
    <dbReference type="NCBI Taxonomy" id="478749"/>
    <lineage>
        <taxon>Bacteria</taxon>
        <taxon>Bacillati</taxon>
        <taxon>Bacillota</taxon>
        <taxon>Clostridia</taxon>
        <taxon>Lachnospirales</taxon>
        <taxon>Lachnospiraceae</taxon>
        <taxon>Marvinbryantia</taxon>
    </lineage>
</organism>
<proteinExistence type="predicted"/>
<evidence type="ECO:0000313" key="2">
    <source>
        <dbReference type="Proteomes" id="UP000005561"/>
    </source>
</evidence>
<comment type="caution">
    <text evidence="1">The sequence shown here is derived from an EMBL/GenBank/DDBJ whole genome shotgun (WGS) entry which is preliminary data.</text>
</comment>
<accession>C6LG33</accession>
<dbReference type="RefSeq" id="WP_006862377.1">
    <property type="nucleotide sequence ID" value="NZ_ACCL02000011.1"/>
</dbReference>
<evidence type="ECO:0008006" key="3">
    <source>
        <dbReference type="Google" id="ProtNLM"/>
    </source>
</evidence>
<protein>
    <recommendedName>
        <fullName evidence="3">DUF551 domain-containing protein</fullName>
    </recommendedName>
</protein>
<dbReference type="STRING" id="168384.SAMN05660368_03725"/>
<evidence type="ECO:0000313" key="1">
    <source>
        <dbReference type="EMBL" id="EET60397.1"/>
    </source>
</evidence>
<sequence length="128" mass="14981">MKDLEKILEEIEEMPYPTEGIGCGLEDAGITDRYEAAAYGWNEAVERIAEIIRSHMEDDGWIIWDGKNLPPEGELAEVTIKPKILKTPYRSIGYYDRDREEWWKYDDDGILDVIAWKMPSLPYRPKEE</sequence>
<dbReference type="EMBL" id="ACCL02000011">
    <property type="protein sequence ID" value="EET60397.1"/>
    <property type="molecule type" value="Genomic_DNA"/>
</dbReference>
<dbReference type="AlphaFoldDB" id="C6LG33"/>
<reference evidence="1" key="1">
    <citation type="submission" date="2009-07" db="EMBL/GenBank/DDBJ databases">
        <authorList>
            <person name="Weinstock G."/>
            <person name="Sodergren E."/>
            <person name="Clifton S."/>
            <person name="Fulton L."/>
            <person name="Fulton B."/>
            <person name="Courtney L."/>
            <person name="Fronick C."/>
            <person name="Harrison M."/>
            <person name="Strong C."/>
            <person name="Farmer C."/>
            <person name="Delahaunty K."/>
            <person name="Markovic C."/>
            <person name="Hall O."/>
            <person name="Minx P."/>
            <person name="Tomlinson C."/>
            <person name="Mitreva M."/>
            <person name="Nelson J."/>
            <person name="Hou S."/>
            <person name="Wollam A."/>
            <person name="Pepin K.H."/>
            <person name="Johnson M."/>
            <person name="Bhonagiri V."/>
            <person name="Nash W.E."/>
            <person name="Warren W."/>
            <person name="Chinwalla A."/>
            <person name="Mardis E.R."/>
            <person name="Wilson R.K."/>
        </authorList>
    </citation>
    <scope>NUCLEOTIDE SEQUENCE [LARGE SCALE GENOMIC DNA]</scope>
    <source>
        <strain evidence="1">DSM 14469</strain>
    </source>
</reference>
<gene>
    <name evidence="1" type="ORF">BRYFOR_07593</name>
</gene>
<keyword evidence="2" id="KW-1185">Reference proteome</keyword>
<name>C6LG33_9FIRM</name>
<dbReference type="Proteomes" id="UP000005561">
    <property type="component" value="Unassembled WGS sequence"/>
</dbReference>